<dbReference type="Proteomes" id="UP000052978">
    <property type="component" value="Unassembled WGS sequence"/>
</dbReference>
<gene>
    <name evidence="2" type="ORF">D623_10024204</name>
</gene>
<accession>S7Q548</accession>
<keyword evidence="3" id="KW-1185">Reference proteome</keyword>
<protein>
    <submittedName>
        <fullName evidence="2">Radial spoke head 10 like protein B</fullName>
    </submittedName>
</protein>
<evidence type="ECO:0000313" key="2">
    <source>
        <dbReference type="EMBL" id="EPQ15907.1"/>
    </source>
</evidence>
<name>S7Q548_MYOBR</name>
<evidence type="ECO:0000256" key="1">
    <source>
        <dbReference type="SAM" id="MobiDB-lite"/>
    </source>
</evidence>
<dbReference type="EMBL" id="KE164198">
    <property type="protein sequence ID" value="EPQ15907.1"/>
    <property type="molecule type" value="Genomic_DNA"/>
</dbReference>
<dbReference type="AlphaFoldDB" id="S7Q548"/>
<sequence>MVKEKKKTDKKVDKSAHSPSSLSDNPELSKPDGNSARQVVSPIIVPQLGLSEPGSKRESRNENQPLEDALQYEDPILTNLIIER</sequence>
<feature type="compositionally biased region" description="Polar residues" evidence="1">
    <location>
        <begin position="17"/>
        <end position="26"/>
    </location>
</feature>
<proteinExistence type="predicted"/>
<evidence type="ECO:0000313" key="3">
    <source>
        <dbReference type="Proteomes" id="UP000052978"/>
    </source>
</evidence>
<feature type="region of interest" description="Disordered" evidence="1">
    <location>
        <begin position="1"/>
        <end position="71"/>
    </location>
</feature>
<reference evidence="2 3" key="1">
    <citation type="journal article" date="2013" name="Nat. Commun.">
        <title>Genome analysis reveals insights into physiology and longevity of the Brandt's bat Myotis brandtii.</title>
        <authorList>
            <person name="Seim I."/>
            <person name="Fang X."/>
            <person name="Xiong Z."/>
            <person name="Lobanov A.V."/>
            <person name="Huang Z."/>
            <person name="Ma S."/>
            <person name="Feng Y."/>
            <person name="Turanov A.A."/>
            <person name="Zhu Y."/>
            <person name="Lenz T.L."/>
            <person name="Gerashchenko M.V."/>
            <person name="Fan D."/>
            <person name="Hee Yim S."/>
            <person name="Yao X."/>
            <person name="Jordan D."/>
            <person name="Xiong Y."/>
            <person name="Ma Y."/>
            <person name="Lyapunov A.N."/>
            <person name="Chen G."/>
            <person name="Kulakova O.I."/>
            <person name="Sun Y."/>
            <person name="Lee S.G."/>
            <person name="Bronson R.T."/>
            <person name="Moskalev A.A."/>
            <person name="Sunyaev S.R."/>
            <person name="Zhang G."/>
            <person name="Krogh A."/>
            <person name="Wang J."/>
            <person name="Gladyshev V.N."/>
        </authorList>
    </citation>
    <scope>NUCLEOTIDE SEQUENCE [LARGE SCALE GENOMIC DNA]</scope>
</reference>
<feature type="compositionally biased region" description="Basic and acidic residues" evidence="1">
    <location>
        <begin position="1"/>
        <end position="16"/>
    </location>
</feature>
<organism evidence="2 3">
    <name type="scientific">Myotis brandtii</name>
    <name type="common">Brandt's bat</name>
    <dbReference type="NCBI Taxonomy" id="109478"/>
    <lineage>
        <taxon>Eukaryota</taxon>
        <taxon>Metazoa</taxon>
        <taxon>Chordata</taxon>
        <taxon>Craniata</taxon>
        <taxon>Vertebrata</taxon>
        <taxon>Euteleostomi</taxon>
        <taxon>Mammalia</taxon>
        <taxon>Eutheria</taxon>
        <taxon>Laurasiatheria</taxon>
        <taxon>Chiroptera</taxon>
        <taxon>Yangochiroptera</taxon>
        <taxon>Vespertilionidae</taxon>
        <taxon>Myotis</taxon>
    </lineage>
</organism>